<accession>A0A0N1HNK3</accession>
<organism evidence="2 3">
    <name type="scientific">Cyphellophora attinorum</name>
    <dbReference type="NCBI Taxonomy" id="1664694"/>
    <lineage>
        <taxon>Eukaryota</taxon>
        <taxon>Fungi</taxon>
        <taxon>Dikarya</taxon>
        <taxon>Ascomycota</taxon>
        <taxon>Pezizomycotina</taxon>
        <taxon>Eurotiomycetes</taxon>
        <taxon>Chaetothyriomycetidae</taxon>
        <taxon>Chaetothyriales</taxon>
        <taxon>Cyphellophoraceae</taxon>
        <taxon>Cyphellophora</taxon>
    </lineage>
</organism>
<evidence type="ECO:0000256" key="1">
    <source>
        <dbReference type="SAM" id="MobiDB-lite"/>
    </source>
</evidence>
<dbReference type="VEuPathDB" id="FungiDB:AB675_4510"/>
<proteinExistence type="predicted"/>
<evidence type="ECO:0000313" key="2">
    <source>
        <dbReference type="EMBL" id="KPI39127.1"/>
    </source>
</evidence>
<sequence>MSASLLTLPAEIRQMILKFALTGEHHCQPDLALHGKDGDLLLSWKKVPSSEYDLLGCQNPLLPLLLACKVINQETKYLEHGYVFELPDSSLHRFSRKLRRYPDWNSSIFLKLRRIRSSYYTSGIEAVCVGRGGLYQDRGLQGLWDAPMSGLAKGVDAEVKLLEVDGSPLRDPYAGRGSSSYVKKKYTVEVQFTELLPPRPCPSRDLPPRTLPPSFSHRDTCHRDISDRDNLCSLN</sequence>
<evidence type="ECO:0000313" key="3">
    <source>
        <dbReference type="Proteomes" id="UP000038010"/>
    </source>
</evidence>
<dbReference type="RefSeq" id="XP_017999090.1">
    <property type="nucleotide sequence ID" value="XM_018144653.1"/>
</dbReference>
<dbReference type="Proteomes" id="UP000038010">
    <property type="component" value="Unassembled WGS sequence"/>
</dbReference>
<reference evidence="2 3" key="1">
    <citation type="submission" date="2015-06" db="EMBL/GenBank/DDBJ databases">
        <title>Draft genome of the ant-associated black yeast Phialophora attae CBS 131958.</title>
        <authorList>
            <person name="Moreno L.F."/>
            <person name="Stielow B.J."/>
            <person name="de Hoog S."/>
            <person name="Vicente V.A."/>
            <person name="Weiss V.A."/>
            <person name="de Vries M."/>
            <person name="Cruz L.M."/>
            <person name="Souza E.M."/>
        </authorList>
    </citation>
    <scope>NUCLEOTIDE SEQUENCE [LARGE SCALE GENOMIC DNA]</scope>
    <source>
        <strain evidence="2 3">CBS 131958</strain>
    </source>
</reference>
<comment type="caution">
    <text evidence="2">The sequence shown here is derived from an EMBL/GenBank/DDBJ whole genome shotgun (WGS) entry which is preliminary data.</text>
</comment>
<keyword evidence="3" id="KW-1185">Reference proteome</keyword>
<feature type="region of interest" description="Disordered" evidence="1">
    <location>
        <begin position="199"/>
        <end position="220"/>
    </location>
</feature>
<dbReference type="GeneID" id="28736533"/>
<name>A0A0N1HNK3_9EURO</name>
<dbReference type="EMBL" id="LFJN01000016">
    <property type="protein sequence ID" value="KPI39127.1"/>
    <property type="molecule type" value="Genomic_DNA"/>
</dbReference>
<dbReference type="AlphaFoldDB" id="A0A0N1HNK3"/>
<gene>
    <name evidence="2" type="ORF">AB675_4510</name>
</gene>
<protein>
    <submittedName>
        <fullName evidence="2">Uncharacterized protein</fullName>
    </submittedName>
</protein>